<gene>
    <name evidence="2" type="ORF">GOARA_044_00010</name>
</gene>
<feature type="region of interest" description="Disordered" evidence="1">
    <location>
        <begin position="209"/>
        <end position="229"/>
    </location>
</feature>
<organism evidence="2 3">
    <name type="scientific">Gordonia araii NBRC 100433</name>
    <dbReference type="NCBI Taxonomy" id="1073574"/>
    <lineage>
        <taxon>Bacteria</taxon>
        <taxon>Bacillati</taxon>
        <taxon>Actinomycetota</taxon>
        <taxon>Actinomycetes</taxon>
        <taxon>Mycobacteriales</taxon>
        <taxon>Gordoniaceae</taxon>
        <taxon>Gordonia</taxon>
    </lineage>
</organism>
<protein>
    <submittedName>
        <fullName evidence="2">Uncharacterized protein</fullName>
    </submittedName>
</protein>
<dbReference type="STRING" id="1073574.GOARA_044_00010"/>
<name>G7H1A2_9ACTN</name>
<dbReference type="EMBL" id="BAEE01000044">
    <property type="protein sequence ID" value="GAB09627.1"/>
    <property type="molecule type" value="Genomic_DNA"/>
</dbReference>
<feature type="compositionally biased region" description="Low complexity" evidence="1">
    <location>
        <begin position="153"/>
        <end position="165"/>
    </location>
</feature>
<feature type="region of interest" description="Disordered" evidence="1">
    <location>
        <begin position="113"/>
        <end position="197"/>
    </location>
</feature>
<accession>G7H1A2</accession>
<dbReference type="Proteomes" id="UP000035088">
    <property type="component" value="Unassembled WGS sequence"/>
</dbReference>
<comment type="caution">
    <text evidence="2">The sequence shown here is derived from an EMBL/GenBank/DDBJ whole genome shotgun (WGS) entry which is preliminary data.</text>
</comment>
<feature type="compositionally biased region" description="Pro residues" evidence="1">
    <location>
        <begin position="124"/>
        <end position="133"/>
    </location>
</feature>
<evidence type="ECO:0000313" key="3">
    <source>
        <dbReference type="Proteomes" id="UP000035088"/>
    </source>
</evidence>
<sequence length="535" mass="56935">MVLIHDRTSPNTYRFGMDVPQGGRTRVHPDGSATIYDARGKAIRQVARPWAFDSAGRPQKTWYTVDGDGDLIQHVEPADDALYPILADPYVWNGEEWVWVDPETAKLMPAITQNPDLTSNAPKGSPPAGPPVRPSVTPQDLPSVLGDPPTPGNPTTTPSGNTWSTDYNVGEDGEITRSTTVTPKYGEPITATGPLSEQEREFYRSILPGSLITTGPDGSTVIRPPADTEGLSTQDILMLPTLYPGPGRSATLPSGATIQNRATIGEDGKVYDNITIHTKDGQVIESTTMNKALSVKAVEERVDSKGNSVTRVTMEDGTSTETSTEEIEFGSFTREVHHHKIFDEHGKLILDRRSFQYRPGEPDTVVYYDGDGKPIYPDSEQQAAIDATIDYRTTAYKSGTKALDIIGNAGEGLERGIDKQEKYLRDHPHAKRTPGQDFSKSKSGQLLKAGKYAGRIGYVGTAIGVVDDIQKGTPVPETAGKAGGAMAGAYYGAKGGATAGFWVGGGWGAAAGGVIGGIGGGIGGSFIGEAIGKLF</sequence>
<evidence type="ECO:0000256" key="1">
    <source>
        <dbReference type="SAM" id="MobiDB-lite"/>
    </source>
</evidence>
<feature type="compositionally biased region" description="Polar residues" evidence="1">
    <location>
        <begin position="113"/>
        <end position="122"/>
    </location>
</feature>
<keyword evidence="3" id="KW-1185">Reference proteome</keyword>
<reference evidence="2 3" key="1">
    <citation type="submission" date="2011-11" db="EMBL/GenBank/DDBJ databases">
        <title>Whole genome shotgun sequence of Gordonia araii NBRC 100433.</title>
        <authorList>
            <person name="Yoshida Y."/>
            <person name="Hosoyama A."/>
            <person name="Tsuchikane K."/>
            <person name="Katsumata H."/>
            <person name="Yamazaki S."/>
            <person name="Fujita N."/>
        </authorList>
    </citation>
    <scope>NUCLEOTIDE SEQUENCE [LARGE SCALE GENOMIC DNA]</scope>
    <source>
        <strain evidence="2 3">NBRC 100433</strain>
    </source>
</reference>
<evidence type="ECO:0000313" key="2">
    <source>
        <dbReference type="EMBL" id="GAB09627.1"/>
    </source>
</evidence>
<dbReference type="AlphaFoldDB" id="G7H1A2"/>
<proteinExistence type="predicted"/>